<comment type="caution">
    <text evidence="1">The sequence shown here is derived from an EMBL/GenBank/DDBJ whole genome shotgun (WGS) entry which is preliminary data.</text>
</comment>
<gene>
    <name evidence="1" type="ORF">H8718_17975</name>
</gene>
<proteinExistence type="predicted"/>
<keyword evidence="2" id="KW-1185">Reference proteome</keyword>
<protein>
    <submittedName>
        <fullName evidence="1">Uncharacterized protein</fullName>
    </submittedName>
</protein>
<accession>A0A926ELQ2</accession>
<evidence type="ECO:0000313" key="1">
    <source>
        <dbReference type="EMBL" id="MBC8581380.1"/>
    </source>
</evidence>
<dbReference type="Proteomes" id="UP000655830">
    <property type="component" value="Unassembled WGS sequence"/>
</dbReference>
<sequence>MITAQQLKEETETNDIVFRYQAKEYVICWFNGIYHCGESGNDDSDVEFKTYEEMLEEWKINNKPLKDILSKIELV</sequence>
<dbReference type="EMBL" id="JACRSY010000048">
    <property type="protein sequence ID" value="MBC8581380.1"/>
    <property type="molecule type" value="Genomic_DNA"/>
</dbReference>
<evidence type="ECO:0000313" key="2">
    <source>
        <dbReference type="Proteomes" id="UP000655830"/>
    </source>
</evidence>
<dbReference type="AlphaFoldDB" id="A0A926ELQ2"/>
<dbReference type="RefSeq" id="WP_249334278.1">
    <property type="nucleotide sequence ID" value="NZ_JACRSY010000048.1"/>
</dbReference>
<reference evidence="1" key="1">
    <citation type="submission" date="2020-08" db="EMBL/GenBank/DDBJ databases">
        <title>Genome public.</title>
        <authorList>
            <person name="Liu C."/>
            <person name="Sun Q."/>
        </authorList>
    </citation>
    <scope>NUCLEOTIDE SEQUENCE</scope>
    <source>
        <strain evidence="1">NSJ-12</strain>
    </source>
</reference>
<name>A0A926ELQ2_9FIRM</name>
<organism evidence="1 2">
    <name type="scientific">Zhenhengia yiwuensis</name>
    <dbReference type="NCBI Taxonomy" id="2763666"/>
    <lineage>
        <taxon>Bacteria</taxon>
        <taxon>Bacillati</taxon>
        <taxon>Bacillota</taxon>
        <taxon>Clostridia</taxon>
        <taxon>Lachnospirales</taxon>
        <taxon>Lachnospiraceae</taxon>
        <taxon>Zhenhengia</taxon>
    </lineage>
</organism>